<accession>A0A348APT5</accession>
<dbReference type="Pfam" id="PF01476">
    <property type="entry name" value="LysM"/>
    <property type="match status" value="1"/>
</dbReference>
<sequence>MKYGRRNQRIQSVFKFVIGILALLFFGSGYSDALAVHNYGFGFNSGSAEYQYRTVQVKFGDSVWTIAGNYISKQDDIRQVVNTIIKINQLNHTAQVFPGQVLKIPVKPSDGFKTVKQNVYNNDSSNDPI</sequence>
<dbReference type="EMBL" id="AP018449">
    <property type="protein sequence ID" value="BBB93083.1"/>
    <property type="molecule type" value="Genomic_DNA"/>
</dbReference>
<dbReference type="RefSeq" id="WP_126309960.1">
    <property type="nucleotide sequence ID" value="NZ_AP018449.1"/>
</dbReference>
<protein>
    <submittedName>
        <fullName evidence="2">Cell division suppressor protein YneA</fullName>
    </submittedName>
</protein>
<dbReference type="CDD" id="cd00118">
    <property type="entry name" value="LysM"/>
    <property type="match status" value="1"/>
</dbReference>
<dbReference type="KEGG" id="mana:MAMMFC1_03792"/>
<feature type="domain" description="LysM" evidence="1">
    <location>
        <begin position="53"/>
        <end position="104"/>
    </location>
</feature>
<keyword evidence="3" id="KW-1185">Reference proteome</keyword>
<dbReference type="InterPro" id="IPR036779">
    <property type="entry name" value="LysM_dom_sf"/>
</dbReference>
<dbReference type="AlphaFoldDB" id="A0A348APT5"/>
<dbReference type="Gene3D" id="3.10.350.10">
    <property type="entry name" value="LysM domain"/>
    <property type="match status" value="1"/>
</dbReference>
<dbReference type="GO" id="GO:0051301">
    <property type="term" value="P:cell division"/>
    <property type="evidence" value="ECO:0007669"/>
    <property type="project" value="UniProtKB-KW"/>
</dbReference>
<dbReference type="OrthoDB" id="2679564at2"/>
<dbReference type="InterPro" id="IPR018392">
    <property type="entry name" value="LysM"/>
</dbReference>
<evidence type="ECO:0000259" key="1">
    <source>
        <dbReference type="PROSITE" id="PS51782"/>
    </source>
</evidence>
<evidence type="ECO:0000313" key="3">
    <source>
        <dbReference type="Proteomes" id="UP000276437"/>
    </source>
</evidence>
<dbReference type="PROSITE" id="PS51782">
    <property type="entry name" value="LYSM"/>
    <property type="match status" value="1"/>
</dbReference>
<dbReference type="SUPFAM" id="SSF54106">
    <property type="entry name" value="LysM domain"/>
    <property type="match status" value="1"/>
</dbReference>
<gene>
    <name evidence="2" type="primary">yneA</name>
    <name evidence="2" type="ORF">MAMMFC1_03792</name>
</gene>
<dbReference type="Proteomes" id="UP000276437">
    <property type="component" value="Chromosome"/>
</dbReference>
<keyword evidence="2" id="KW-0132">Cell division</keyword>
<evidence type="ECO:0000313" key="2">
    <source>
        <dbReference type="EMBL" id="BBB93083.1"/>
    </source>
</evidence>
<name>A0A348APT5_9FIRM</name>
<proteinExistence type="predicted"/>
<keyword evidence="2" id="KW-0131">Cell cycle</keyword>
<dbReference type="SMART" id="SM00257">
    <property type="entry name" value="LysM"/>
    <property type="match status" value="1"/>
</dbReference>
<organism evidence="2 3">
    <name type="scientific">Methylomusa anaerophila</name>
    <dbReference type="NCBI Taxonomy" id="1930071"/>
    <lineage>
        <taxon>Bacteria</taxon>
        <taxon>Bacillati</taxon>
        <taxon>Bacillota</taxon>
        <taxon>Negativicutes</taxon>
        <taxon>Selenomonadales</taxon>
        <taxon>Sporomusaceae</taxon>
        <taxon>Methylomusa</taxon>
    </lineage>
</organism>
<reference evidence="2 3" key="1">
    <citation type="journal article" date="2018" name="Int. J. Syst. Evol. Microbiol.">
        <title>Methylomusa anaerophila gen. nov., sp. nov., an anaerobic methanol-utilizing bacterium isolated from a microbial fuel cell.</title>
        <authorList>
            <person name="Amano N."/>
            <person name="Yamamuro A."/>
            <person name="Miyahara M."/>
            <person name="Kouzuma A."/>
            <person name="Abe T."/>
            <person name="Watanabe K."/>
        </authorList>
    </citation>
    <scope>NUCLEOTIDE SEQUENCE [LARGE SCALE GENOMIC DNA]</scope>
    <source>
        <strain evidence="2 3">MMFC1</strain>
    </source>
</reference>